<dbReference type="SUPFAM" id="SSF52972">
    <property type="entry name" value="ITPase-like"/>
    <property type="match status" value="1"/>
</dbReference>
<keyword evidence="7" id="KW-0546">Nucleotide metabolism</keyword>
<comment type="cofactor">
    <cofactor evidence="2">
        <name>Mg(2+)</name>
        <dbReference type="ChEBI" id="CHEBI:18420"/>
    </cofactor>
</comment>
<evidence type="ECO:0000256" key="5">
    <source>
        <dbReference type="ARBA" id="ARBA00022801"/>
    </source>
</evidence>
<dbReference type="EMBL" id="DTBD01000064">
    <property type="protein sequence ID" value="HGQ64971.1"/>
    <property type="molecule type" value="Genomic_DNA"/>
</dbReference>
<proteinExistence type="predicted"/>
<keyword evidence="6" id="KW-0460">Magnesium</keyword>
<dbReference type="InterPro" id="IPR026533">
    <property type="entry name" value="NTPase/PRRC1"/>
</dbReference>
<evidence type="ECO:0000313" key="14">
    <source>
        <dbReference type="EMBL" id="HGQ64971.1"/>
    </source>
</evidence>
<evidence type="ECO:0000256" key="9">
    <source>
        <dbReference type="ARBA" id="ARBA00038901"/>
    </source>
</evidence>
<dbReference type="Pfam" id="PF01931">
    <property type="entry name" value="NTPase_I-T"/>
    <property type="match status" value="1"/>
</dbReference>
<evidence type="ECO:0000256" key="10">
    <source>
        <dbReference type="ARBA" id="ARBA00048174"/>
    </source>
</evidence>
<comment type="caution">
    <text evidence="14">The sequence shown here is derived from an EMBL/GenBank/DDBJ whole genome shotgun (WGS) entry which is preliminary data.</text>
</comment>
<protein>
    <recommendedName>
        <fullName evidence="9">inosine/xanthosine triphosphatase</fullName>
        <ecNumber evidence="9">3.6.1.73</ecNumber>
    </recommendedName>
</protein>
<accession>A0A7C4NPR7</accession>
<dbReference type="PANTHER" id="PTHR34699">
    <property type="match status" value="1"/>
</dbReference>
<comment type="catalytic activity">
    <reaction evidence="11">
        <text>XTP + H2O = XDP + phosphate + H(+)</text>
        <dbReference type="Rhea" id="RHEA:28406"/>
        <dbReference type="ChEBI" id="CHEBI:15377"/>
        <dbReference type="ChEBI" id="CHEBI:15378"/>
        <dbReference type="ChEBI" id="CHEBI:43474"/>
        <dbReference type="ChEBI" id="CHEBI:59884"/>
        <dbReference type="ChEBI" id="CHEBI:61314"/>
        <dbReference type="EC" id="3.6.1.73"/>
    </reaction>
</comment>
<dbReference type="PANTHER" id="PTHR34699:SF2">
    <property type="entry name" value="NON-CANONICAL PURINE NTP PHOSPHATASE_PRRC1 DOMAIN-CONTAINING PROTEIN"/>
    <property type="match status" value="1"/>
</dbReference>
<dbReference type="GO" id="GO:0103023">
    <property type="term" value="F:ITPase activity"/>
    <property type="evidence" value="ECO:0007669"/>
    <property type="project" value="UniProtKB-EC"/>
</dbReference>
<gene>
    <name evidence="14" type="ORF">ENU08_06985</name>
    <name evidence="13" type="ORF">ENU41_05365</name>
</gene>
<feature type="domain" description="Non-canonical purine NTP phosphatase/PRRC1" evidence="12">
    <location>
        <begin position="3"/>
        <end position="124"/>
    </location>
</feature>
<evidence type="ECO:0000256" key="6">
    <source>
        <dbReference type="ARBA" id="ARBA00022842"/>
    </source>
</evidence>
<organism evidence="14">
    <name type="scientific">Ignisphaera aggregans</name>
    <dbReference type="NCBI Taxonomy" id="334771"/>
    <lineage>
        <taxon>Archaea</taxon>
        <taxon>Thermoproteota</taxon>
        <taxon>Thermoprotei</taxon>
        <taxon>Desulfurococcales</taxon>
        <taxon>Desulfurococcaceae</taxon>
        <taxon>Ignisphaera</taxon>
    </lineage>
</organism>
<keyword evidence="5" id="KW-0378">Hydrolase</keyword>
<keyword evidence="8" id="KW-0464">Manganese</keyword>
<comment type="cofactor">
    <cofactor evidence="1">
        <name>Mn(2+)</name>
        <dbReference type="ChEBI" id="CHEBI:29035"/>
    </cofactor>
</comment>
<evidence type="ECO:0000259" key="12">
    <source>
        <dbReference type="Pfam" id="PF01931"/>
    </source>
</evidence>
<dbReference type="EMBL" id="DTCK01000034">
    <property type="protein sequence ID" value="HGQ36090.1"/>
    <property type="molecule type" value="Genomic_DNA"/>
</dbReference>
<keyword evidence="3" id="KW-0479">Metal-binding</keyword>
<dbReference type="GO" id="GO:0006772">
    <property type="term" value="P:thiamine metabolic process"/>
    <property type="evidence" value="ECO:0007669"/>
    <property type="project" value="TreeGrafter"/>
</dbReference>
<evidence type="ECO:0000256" key="1">
    <source>
        <dbReference type="ARBA" id="ARBA00001936"/>
    </source>
</evidence>
<evidence type="ECO:0000256" key="11">
    <source>
        <dbReference type="ARBA" id="ARBA00048781"/>
    </source>
</evidence>
<dbReference type="EC" id="3.6.1.73" evidence="9"/>
<dbReference type="Gene3D" id="3.90.950.10">
    <property type="match status" value="1"/>
</dbReference>
<sequence length="146" mass="16439">MVNLARYRARKVTEIDNVCDFYVGNEAGFIEIKGLGYFDIHVACVIDKNGNELYGLSPAFMIPRSFVDKILSGEFKELEEIVDTYFGTKNIGEKGGFINLLTKGIIVREDLVYHSVVAALIPIINRDLYLSRDNLRVSQTTNTIVN</sequence>
<dbReference type="GO" id="GO:0046872">
    <property type="term" value="F:metal ion binding"/>
    <property type="evidence" value="ECO:0007669"/>
    <property type="project" value="UniProtKB-KW"/>
</dbReference>
<name>A0A7C4NPR7_9CREN</name>
<evidence type="ECO:0000256" key="3">
    <source>
        <dbReference type="ARBA" id="ARBA00022723"/>
    </source>
</evidence>
<evidence type="ECO:0000313" key="13">
    <source>
        <dbReference type="EMBL" id="HGQ36090.1"/>
    </source>
</evidence>
<dbReference type="InterPro" id="IPR050299">
    <property type="entry name" value="YjjX_NTPase"/>
</dbReference>
<evidence type="ECO:0000256" key="8">
    <source>
        <dbReference type="ARBA" id="ARBA00023211"/>
    </source>
</evidence>
<evidence type="ECO:0000256" key="4">
    <source>
        <dbReference type="ARBA" id="ARBA00022741"/>
    </source>
</evidence>
<dbReference type="AlphaFoldDB" id="A0A7C4NPR7"/>
<keyword evidence="4" id="KW-0547">Nucleotide-binding</keyword>
<reference evidence="14" key="1">
    <citation type="journal article" date="2020" name="mSystems">
        <title>Genome- and Community-Level Interaction Insights into Carbon Utilization and Element Cycling Functions of Hydrothermarchaeota in Hydrothermal Sediment.</title>
        <authorList>
            <person name="Zhou Z."/>
            <person name="Liu Y."/>
            <person name="Xu W."/>
            <person name="Pan J."/>
            <person name="Luo Z.H."/>
            <person name="Li M."/>
        </authorList>
    </citation>
    <scope>NUCLEOTIDE SEQUENCE [LARGE SCALE GENOMIC DNA]</scope>
    <source>
        <strain evidence="14">SpSt-637</strain>
        <strain evidence="13">SpSt-667</strain>
    </source>
</reference>
<dbReference type="InterPro" id="IPR029001">
    <property type="entry name" value="ITPase-like_fam"/>
</dbReference>
<dbReference type="GO" id="GO:0000166">
    <property type="term" value="F:nucleotide binding"/>
    <property type="evidence" value="ECO:0007669"/>
    <property type="project" value="UniProtKB-KW"/>
</dbReference>
<dbReference type="GO" id="GO:0009117">
    <property type="term" value="P:nucleotide metabolic process"/>
    <property type="evidence" value="ECO:0007669"/>
    <property type="project" value="UniProtKB-KW"/>
</dbReference>
<comment type="catalytic activity">
    <reaction evidence="10">
        <text>ITP + H2O = IDP + phosphate + H(+)</text>
        <dbReference type="Rhea" id="RHEA:28330"/>
        <dbReference type="ChEBI" id="CHEBI:15377"/>
        <dbReference type="ChEBI" id="CHEBI:15378"/>
        <dbReference type="ChEBI" id="CHEBI:43474"/>
        <dbReference type="ChEBI" id="CHEBI:58280"/>
        <dbReference type="ChEBI" id="CHEBI:61402"/>
        <dbReference type="EC" id="3.6.1.73"/>
    </reaction>
</comment>
<evidence type="ECO:0000256" key="2">
    <source>
        <dbReference type="ARBA" id="ARBA00001946"/>
    </source>
</evidence>
<evidence type="ECO:0000256" key="7">
    <source>
        <dbReference type="ARBA" id="ARBA00023080"/>
    </source>
</evidence>